<keyword evidence="2" id="KW-1185">Reference proteome</keyword>
<evidence type="ECO:0000313" key="3">
    <source>
        <dbReference type="RefSeq" id="XP_017034159.1"/>
    </source>
</evidence>
<dbReference type="RefSeq" id="XP_017034159.1">
    <property type="nucleotide sequence ID" value="XM_017178670.2"/>
</dbReference>
<evidence type="ECO:0000313" key="2">
    <source>
        <dbReference type="Proteomes" id="UP001652661"/>
    </source>
</evidence>
<dbReference type="OrthoDB" id="7845879at2759"/>
<sequence length="100" mass="11840">MHLKAILSLFAVLCLTLVAGQDRDCDELARRCETCVRQLNNDNDRRMPTLNRECRSRTRRTWRWRDVGRCELTRLNCQGWNRRMNCGDIAELAGMQRIRS</sequence>
<evidence type="ECO:0000256" key="1">
    <source>
        <dbReference type="SAM" id="SignalP"/>
    </source>
</evidence>
<feature type="chain" id="PRO_5028372512" evidence="1">
    <location>
        <begin position="21"/>
        <end position="100"/>
    </location>
</feature>
<feature type="signal peptide" evidence="1">
    <location>
        <begin position="1"/>
        <end position="20"/>
    </location>
</feature>
<protein>
    <submittedName>
        <fullName evidence="3">Uncharacterized protein</fullName>
    </submittedName>
</protein>
<dbReference type="InterPro" id="IPR003475">
    <property type="entry name" value="Insect_Unk"/>
</dbReference>
<proteinExistence type="predicted"/>
<dbReference type="AlphaFoldDB" id="A0A6P4JH42"/>
<dbReference type="GeneID" id="108083040"/>
<keyword evidence="1" id="KW-0732">Signal</keyword>
<dbReference type="Pfam" id="PF02448">
    <property type="entry name" value="L71"/>
    <property type="match status" value="1"/>
</dbReference>
<reference evidence="3" key="1">
    <citation type="submission" date="2025-08" db="UniProtKB">
        <authorList>
            <consortium name="RefSeq"/>
        </authorList>
    </citation>
    <scope>IDENTIFICATION</scope>
    <source>
        <strain evidence="3">14028-0561.14</strain>
        <tissue evidence="3">Whole fly</tissue>
    </source>
</reference>
<organism evidence="2 3">
    <name type="scientific">Drosophila kikkawai</name>
    <name type="common">Fruit fly</name>
    <dbReference type="NCBI Taxonomy" id="30033"/>
    <lineage>
        <taxon>Eukaryota</taxon>
        <taxon>Metazoa</taxon>
        <taxon>Ecdysozoa</taxon>
        <taxon>Arthropoda</taxon>
        <taxon>Hexapoda</taxon>
        <taxon>Insecta</taxon>
        <taxon>Pterygota</taxon>
        <taxon>Neoptera</taxon>
        <taxon>Endopterygota</taxon>
        <taxon>Diptera</taxon>
        <taxon>Brachycera</taxon>
        <taxon>Muscomorpha</taxon>
        <taxon>Ephydroidea</taxon>
        <taxon>Drosophilidae</taxon>
        <taxon>Drosophila</taxon>
        <taxon>Sophophora</taxon>
    </lineage>
</organism>
<dbReference type="Proteomes" id="UP001652661">
    <property type="component" value="Chromosome 3L"/>
</dbReference>
<accession>A0A6P4JH42</accession>
<gene>
    <name evidence="3" type="primary">LOC108083040</name>
</gene>
<name>A0A6P4JH42_DROKI</name>